<protein>
    <recommendedName>
        <fullName evidence="2">histidine kinase</fullName>
        <ecNumber evidence="2">2.7.13.3</ecNumber>
    </recommendedName>
</protein>
<keyword evidence="10" id="KW-0472">Membrane</keyword>
<dbReference type="InterPro" id="IPR011712">
    <property type="entry name" value="Sig_transdc_His_kin_sub3_dim/P"/>
</dbReference>
<dbReference type="InterPro" id="IPR003594">
    <property type="entry name" value="HATPase_dom"/>
</dbReference>
<evidence type="ECO:0000313" key="12">
    <source>
        <dbReference type="EMBL" id="MDR6844825.1"/>
    </source>
</evidence>
<dbReference type="Pfam" id="PF07730">
    <property type="entry name" value="HisKA_3"/>
    <property type="match status" value="1"/>
</dbReference>
<dbReference type="SMART" id="SM00028">
    <property type="entry name" value="TPR"/>
    <property type="match status" value="4"/>
</dbReference>
<keyword evidence="10" id="KW-1133">Transmembrane helix</keyword>
<evidence type="ECO:0000256" key="8">
    <source>
        <dbReference type="ARBA" id="ARBA00023012"/>
    </source>
</evidence>
<dbReference type="GO" id="GO:0016301">
    <property type="term" value="F:kinase activity"/>
    <property type="evidence" value="ECO:0007669"/>
    <property type="project" value="UniProtKB-KW"/>
</dbReference>
<gene>
    <name evidence="12" type="ORF">J2W95_001524</name>
</gene>
<dbReference type="EC" id="2.7.13.3" evidence="2"/>
<evidence type="ECO:0000256" key="9">
    <source>
        <dbReference type="PROSITE-ProRule" id="PRU00339"/>
    </source>
</evidence>
<dbReference type="PANTHER" id="PTHR24421">
    <property type="entry name" value="NITRATE/NITRITE SENSOR PROTEIN NARX-RELATED"/>
    <property type="match status" value="1"/>
</dbReference>
<dbReference type="InterPro" id="IPR011990">
    <property type="entry name" value="TPR-like_helical_dom_sf"/>
</dbReference>
<dbReference type="Pfam" id="PF13374">
    <property type="entry name" value="TPR_10"/>
    <property type="match status" value="1"/>
</dbReference>
<dbReference type="InterPro" id="IPR005467">
    <property type="entry name" value="His_kinase_dom"/>
</dbReference>
<dbReference type="PROSITE" id="PS51257">
    <property type="entry name" value="PROKAR_LIPOPROTEIN"/>
    <property type="match status" value="1"/>
</dbReference>
<keyword evidence="4" id="KW-0808">Transferase</keyword>
<evidence type="ECO:0000256" key="7">
    <source>
        <dbReference type="ARBA" id="ARBA00022840"/>
    </source>
</evidence>
<dbReference type="CDD" id="cd16917">
    <property type="entry name" value="HATPase_UhpB-NarQ-NarX-like"/>
    <property type="match status" value="1"/>
</dbReference>
<dbReference type="PANTHER" id="PTHR24421:SF10">
    <property type="entry name" value="NITRATE_NITRITE SENSOR PROTEIN NARQ"/>
    <property type="match status" value="1"/>
</dbReference>
<name>A0ABU1S1A7_9FLAO</name>
<keyword evidence="3" id="KW-0597">Phosphoprotein</keyword>
<dbReference type="InterPro" id="IPR050482">
    <property type="entry name" value="Sensor_HK_TwoCompSys"/>
</dbReference>
<sequence length="681" mass="79218">MNRIYYILILFFAFFFSCTKNKVAKQSSNASKDSLSTYLTLANDDHLPHVYRKKYNQKALTIIMNQKDDSINKVNLFKIANRYYNMNDWNGYFKTSKLILERSKRSRDTVNMAKAFTYLGDYYEAKAISDSAYLNYYKAEKLYIKLNDNYNLAKTLFSKANLQYTESDYFNSETAVFKALKAIKGEKANDLFYESYNLLGILYNEREEYDRALEYHNKALASIDNQSIPLIFQYRASSLNNIGYVYLNLKNYKKAKSYFEEGLQQEHLFIDKPKLYAMLLDNSAYAKFKLKESDGLPDQFYEALKIRDSLHFTSGVIINKTHLSEYFASKNDTLRAVQYAKQALMLSRSTNRLRSILEALQQMEAVDQKKASAYSKEYILINDRLQKAERKMGEKFSRIEYETDEIKVENTNLEGQNRKLLLIFGSFVILAILLYTIKLQKIKQRELLFKQQQQQANAEIYNLLINQQNAIEINSIKEKKRVARELHDGVLGRMFGVRINLDSLNKIKDDSGIESRLNYLTELKNIEQDIREISHNLNREKSELINNFVAIVANLFEEQKKTYNTKFLAHIDSSIKWDLIDNTVKINIYRILQESLQNCNKYANASKIKVEFKKQNNNIVLKISDDGVGFNINRAKKGIGLQNIKTRTIECAGTLEIKSKKEEGTTILIVIPIDKTPKPTT</sequence>
<dbReference type="Gene3D" id="1.20.5.1930">
    <property type="match status" value="1"/>
</dbReference>
<evidence type="ECO:0000256" key="1">
    <source>
        <dbReference type="ARBA" id="ARBA00000085"/>
    </source>
</evidence>
<dbReference type="Proteomes" id="UP001261871">
    <property type="component" value="Unassembled WGS sequence"/>
</dbReference>
<dbReference type="PROSITE" id="PS50005">
    <property type="entry name" value="TPR"/>
    <property type="match status" value="2"/>
</dbReference>
<keyword evidence="6 12" id="KW-0418">Kinase</keyword>
<evidence type="ECO:0000256" key="6">
    <source>
        <dbReference type="ARBA" id="ARBA00022777"/>
    </source>
</evidence>
<feature type="repeat" description="TPR" evidence="9">
    <location>
        <begin position="236"/>
        <end position="269"/>
    </location>
</feature>
<dbReference type="EMBL" id="JAVDTX010000003">
    <property type="protein sequence ID" value="MDR6844825.1"/>
    <property type="molecule type" value="Genomic_DNA"/>
</dbReference>
<evidence type="ECO:0000256" key="2">
    <source>
        <dbReference type="ARBA" id="ARBA00012438"/>
    </source>
</evidence>
<accession>A0ABU1S1A7</accession>
<dbReference type="InterPro" id="IPR036890">
    <property type="entry name" value="HATPase_C_sf"/>
</dbReference>
<dbReference type="Gene3D" id="3.30.565.10">
    <property type="entry name" value="Histidine kinase-like ATPase, C-terminal domain"/>
    <property type="match status" value="1"/>
</dbReference>
<feature type="repeat" description="TPR" evidence="9">
    <location>
        <begin position="193"/>
        <end position="226"/>
    </location>
</feature>
<keyword evidence="8" id="KW-0902">Two-component regulatory system</keyword>
<keyword evidence="9" id="KW-0802">TPR repeat</keyword>
<dbReference type="PROSITE" id="PS50109">
    <property type="entry name" value="HIS_KIN"/>
    <property type="match status" value="1"/>
</dbReference>
<comment type="catalytic activity">
    <reaction evidence="1">
        <text>ATP + protein L-histidine = ADP + protein N-phospho-L-histidine.</text>
        <dbReference type="EC" id="2.7.13.3"/>
    </reaction>
</comment>
<proteinExistence type="predicted"/>
<dbReference type="Pfam" id="PF13181">
    <property type="entry name" value="TPR_8"/>
    <property type="match status" value="1"/>
</dbReference>
<evidence type="ECO:0000256" key="4">
    <source>
        <dbReference type="ARBA" id="ARBA00022679"/>
    </source>
</evidence>
<keyword evidence="10" id="KW-0812">Transmembrane</keyword>
<evidence type="ECO:0000313" key="13">
    <source>
        <dbReference type="Proteomes" id="UP001261871"/>
    </source>
</evidence>
<evidence type="ECO:0000256" key="5">
    <source>
        <dbReference type="ARBA" id="ARBA00022741"/>
    </source>
</evidence>
<feature type="domain" description="Histidine kinase" evidence="11">
    <location>
        <begin position="588"/>
        <end position="675"/>
    </location>
</feature>
<reference evidence="12 13" key="1">
    <citation type="submission" date="2023-07" db="EMBL/GenBank/DDBJ databases">
        <title>Sorghum-associated microbial communities from plants grown in Nebraska, USA.</title>
        <authorList>
            <person name="Schachtman D."/>
        </authorList>
    </citation>
    <scope>NUCLEOTIDE SEQUENCE [LARGE SCALE GENOMIC DNA]</scope>
    <source>
        <strain evidence="12 13">BE124</strain>
    </source>
</reference>
<comment type="caution">
    <text evidence="12">The sequence shown here is derived from an EMBL/GenBank/DDBJ whole genome shotgun (WGS) entry which is preliminary data.</text>
</comment>
<dbReference type="InterPro" id="IPR019734">
    <property type="entry name" value="TPR_rpt"/>
</dbReference>
<keyword evidence="7" id="KW-0067">ATP-binding</keyword>
<dbReference type="Gene3D" id="1.25.40.10">
    <property type="entry name" value="Tetratricopeptide repeat domain"/>
    <property type="match status" value="1"/>
</dbReference>
<dbReference type="Pfam" id="PF02518">
    <property type="entry name" value="HATPase_c"/>
    <property type="match status" value="1"/>
</dbReference>
<dbReference type="RefSeq" id="WP_310005573.1">
    <property type="nucleotide sequence ID" value="NZ_JAVDTX010000003.1"/>
</dbReference>
<dbReference type="SMART" id="SM00387">
    <property type="entry name" value="HATPase_c"/>
    <property type="match status" value="1"/>
</dbReference>
<keyword evidence="13" id="KW-1185">Reference proteome</keyword>
<feature type="transmembrane region" description="Helical" evidence="10">
    <location>
        <begin position="420"/>
        <end position="437"/>
    </location>
</feature>
<dbReference type="SUPFAM" id="SSF55874">
    <property type="entry name" value="ATPase domain of HSP90 chaperone/DNA topoisomerase II/histidine kinase"/>
    <property type="match status" value="1"/>
</dbReference>
<evidence type="ECO:0000259" key="11">
    <source>
        <dbReference type="PROSITE" id="PS50109"/>
    </source>
</evidence>
<evidence type="ECO:0000256" key="3">
    <source>
        <dbReference type="ARBA" id="ARBA00022553"/>
    </source>
</evidence>
<evidence type="ECO:0000256" key="10">
    <source>
        <dbReference type="SAM" id="Phobius"/>
    </source>
</evidence>
<dbReference type="SUPFAM" id="SSF48452">
    <property type="entry name" value="TPR-like"/>
    <property type="match status" value="2"/>
</dbReference>
<organism evidence="12 13">
    <name type="scientific">Flavobacterium granuli</name>
    <dbReference type="NCBI Taxonomy" id="280093"/>
    <lineage>
        <taxon>Bacteria</taxon>
        <taxon>Pseudomonadati</taxon>
        <taxon>Bacteroidota</taxon>
        <taxon>Flavobacteriia</taxon>
        <taxon>Flavobacteriales</taxon>
        <taxon>Flavobacteriaceae</taxon>
        <taxon>Flavobacterium</taxon>
    </lineage>
</organism>
<keyword evidence="5" id="KW-0547">Nucleotide-binding</keyword>